<dbReference type="InterPro" id="IPR036736">
    <property type="entry name" value="ACP-like_sf"/>
</dbReference>
<dbReference type="Gene3D" id="1.10.1200.10">
    <property type="entry name" value="ACP-like"/>
    <property type="match status" value="2"/>
</dbReference>
<dbReference type="NCBIfam" id="TIGR01733">
    <property type="entry name" value="AA-adenyl-dom"/>
    <property type="match status" value="1"/>
</dbReference>
<dbReference type="PROSITE" id="PS00012">
    <property type="entry name" value="PHOSPHOPANTETHEINE"/>
    <property type="match status" value="1"/>
</dbReference>
<evidence type="ECO:0000259" key="4">
    <source>
        <dbReference type="PROSITE" id="PS50075"/>
    </source>
</evidence>
<dbReference type="SUPFAM" id="SSF53474">
    <property type="entry name" value="alpha/beta-Hydrolases"/>
    <property type="match status" value="1"/>
</dbReference>
<dbReference type="InterPro" id="IPR020806">
    <property type="entry name" value="PKS_PP-bd"/>
</dbReference>
<dbReference type="InterPro" id="IPR001242">
    <property type="entry name" value="Condensation_dom"/>
</dbReference>
<dbReference type="InterPro" id="IPR025110">
    <property type="entry name" value="AMP-bd_C"/>
</dbReference>
<dbReference type="InterPro" id="IPR000873">
    <property type="entry name" value="AMP-dep_synth/lig_dom"/>
</dbReference>
<dbReference type="Pfam" id="PF00550">
    <property type="entry name" value="PP-binding"/>
    <property type="match status" value="2"/>
</dbReference>
<dbReference type="InterPro" id="IPR020845">
    <property type="entry name" value="AMP-binding_CS"/>
</dbReference>
<dbReference type="Proteomes" id="UP001499851">
    <property type="component" value="Unassembled WGS sequence"/>
</dbReference>
<reference evidence="6" key="1">
    <citation type="journal article" date="2019" name="Int. J. Syst. Evol. Microbiol.">
        <title>The Global Catalogue of Microorganisms (GCM) 10K type strain sequencing project: providing services to taxonomists for standard genome sequencing and annotation.</title>
        <authorList>
            <consortium name="The Broad Institute Genomics Platform"/>
            <consortium name="The Broad Institute Genome Sequencing Center for Infectious Disease"/>
            <person name="Wu L."/>
            <person name="Ma J."/>
        </authorList>
    </citation>
    <scope>NUCLEOTIDE SEQUENCE [LARGE SCALE GENOMIC DNA]</scope>
    <source>
        <strain evidence="6">JCM 16001</strain>
    </source>
</reference>
<dbReference type="PANTHER" id="PTHR45527:SF1">
    <property type="entry name" value="FATTY ACID SYNTHASE"/>
    <property type="match status" value="1"/>
</dbReference>
<keyword evidence="6" id="KW-1185">Reference proteome</keyword>
<comment type="cofactor">
    <cofactor evidence="1">
        <name>pantetheine 4'-phosphate</name>
        <dbReference type="ChEBI" id="CHEBI:47942"/>
    </cofactor>
</comment>
<dbReference type="SMART" id="SM00823">
    <property type="entry name" value="PKS_PP"/>
    <property type="match status" value="2"/>
</dbReference>
<dbReference type="Gene3D" id="3.30.559.30">
    <property type="entry name" value="Nonribosomal peptide synthetase, condensation domain"/>
    <property type="match status" value="2"/>
</dbReference>
<dbReference type="Pfam" id="PF00501">
    <property type="entry name" value="AMP-binding"/>
    <property type="match status" value="1"/>
</dbReference>
<dbReference type="Pfam" id="PF00975">
    <property type="entry name" value="Thioesterase"/>
    <property type="match status" value="1"/>
</dbReference>
<evidence type="ECO:0000313" key="5">
    <source>
        <dbReference type="EMBL" id="GAA1678647.1"/>
    </source>
</evidence>
<dbReference type="PANTHER" id="PTHR45527">
    <property type="entry name" value="NONRIBOSOMAL PEPTIDE SYNTHETASE"/>
    <property type="match status" value="1"/>
</dbReference>
<dbReference type="SUPFAM" id="SSF47336">
    <property type="entry name" value="ACP-like"/>
    <property type="match status" value="2"/>
</dbReference>
<dbReference type="EMBL" id="BAAAQF010000009">
    <property type="protein sequence ID" value="GAA1678647.1"/>
    <property type="molecule type" value="Genomic_DNA"/>
</dbReference>
<dbReference type="Gene3D" id="3.30.300.30">
    <property type="match status" value="1"/>
</dbReference>
<organism evidence="5 6">
    <name type="scientific">Glycomyces endophyticus</name>
    <dbReference type="NCBI Taxonomy" id="480996"/>
    <lineage>
        <taxon>Bacteria</taxon>
        <taxon>Bacillati</taxon>
        <taxon>Actinomycetota</taxon>
        <taxon>Actinomycetes</taxon>
        <taxon>Glycomycetales</taxon>
        <taxon>Glycomycetaceae</taxon>
        <taxon>Glycomyces</taxon>
    </lineage>
</organism>
<dbReference type="Gene3D" id="3.30.559.10">
    <property type="entry name" value="Chloramphenicol acetyltransferase-like domain"/>
    <property type="match status" value="1"/>
</dbReference>
<dbReference type="InterPro" id="IPR045851">
    <property type="entry name" value="AMP-bd_C_sf"/>
</dbReference>
<dbReference type="SUPFAM" id="SSF52777">
    <property type="entry name" value="CoA-dependent acyltransferases"/>
    <property type="match status" value="3"/>
</dbReference>
<evidence type="ECO:0000256" key="2">
    <source>
        <dbReference type="ARBA" id="ARBA00022450"/>
    </source>
</evidence>
<feature type="domain" description="Carrier" evidence="4">
    <location>
        <begin position="1394"/>
        <end position="1474"/>
    </location>
</feature>
<keyword evidence="2" id="KW-0596">Phosphopantetheine</keyword>
<dbReference type="InterPro" id="IPR029058">
    <property type="entry name" value="AB_hydrolase_fold"/>
</dbReference>
<evidence type="ECO:0000256" key="1">
    <source>
        <dbReference type="ARBA" id="ARBA00001957"/>
    </source>
</evidence>
<accession>A0ABP4SX48</accession>
<dbReference type="SUPFAM" id="SSF56801">
    <property type="entry name" value="Acetyl-CoA synthetase-like"/>
    <property type="match status" value="1"/>
</dbReference>
<dbReference type="PROSITE" id="PS50075">
    <property type="entry name" value="CARRIER"/>
    <property type="match status" value="2"/>
</dbReference>
<dbReference type="Gene3D" id="3.40.50.980">
    <property type="match status" value="2"/>
</dbReference>
<dbReference type="InterPro" id="IPR023213">
    <property type="entry name" value="CAT-like_dom_sf"/>
</dbReference>
<dbReference type="PROSITE" id="PS00455">
    <property type="entry name" value="AMP_BINDING"/>
    <property type="match status" value="1"/>
</dbReference>
<name>A0ABP4SX48_9ACTN</name>
<protein>
    <recommendedName>
        <fullName evidence="4">Carrier domain-containing protein</fullName>
    </recommendedName>
</protein>
<dbReference type="InterPro" id="IPR010071">
    <property type="entry name" value="AA_adenyl_dom"/>
</dbReference>
<dbReference type="InterPro" id="IPR001031">
    <property type="entry name" value="Thioesterase"/>
</dbReference>
<dbReference type="Gene3D" id="2.30.38.10">
    <property type="entry name" value="Luciferase, Domain 3"/>
    <property type="match status" value="1"/>
</dbReference>
<dbReference type="CDD" id="cd05930">
    <property type="entry name" value="A_NRPS"/>
    <property type="match status" value="1"/>
</dbReference>
<dbReference type="Gene3D" id="3.40.50.1820">
    <property type="entry name" value="alpha/beta hydrolase"/>
    <property type="match status" value="1"/>
</dbReference>
<dbReference type="Pfam" id="PF00668">
    <property type="entry name" value="Condensation"/>
    <property type="match status" value="1"/>
</dbReference>
<gene>
    <name evidence="5" type="ORF">GCM10009830_27230</name>
</gene>
<dbReference type="InterPro" id="IPR009081">
    <property type="entry name" value="PP-bd_ACP"/>
</dbReference>
<dbReference type="RefSeq" id="WP_344487242.1">
    <property type="nucleotide sequence ID" value="NZ_BAAAQF010000009.1"/>
</dbReference>
<sequence>MKTLGQLKIEAARRPYATAFWHKQFPPGWEKSGLRGDGGAPGGTGRGRVDLEIGAAASDALERFGRGDATALHALLTAAVAGLVHRYTGAGSVTVGQPLPLERDRAAEPLASAVPVRLAVDGGASLRSLTPVAAAAVADAEKYHDYPFEVLADHLGLARPTGASPFFDVGVRLEGLHEAFAEAPAVVFDFARTDAGLRLRLGYDRAVFGEDAAGRLASHFGLLLDGMCAGPERALAEVSLLGGEDLRLLEEVNVTGRALDDSVRFHEMFAARAAAAPDAVAVRCGGAAHTYGELDAAANRLAWTLRGRGVGRESVVAVMADRSFAMTAAILAVLKAGGAYLPVDPAHPAARIEYVLRDSRAALVCAQRSHLGKVPEGVAAVDLDDPASFDARDGAPPAVGDASDLMYVIYTSGSTGRPKGAAVEHRAAINRIAWMQHAYPIGEADAILQKTPIAFDVSVWELFWWMREGASLSLLGPGDAGNPEAIIAAVESTGVTTMHFVPSMLAVFLEYVASAGAAGRLAGLRQVFASGEALSASLVREFHRLLAPNGTRLVNLYGPTEATVDVSHFPCDDPEPASVPIGRPIENLRLHVVDGNLRPLPPGIPGELCIAGEGLARGYLHRPELTAEKFVEAPFPGEDRVYRTGDLAQWLPDGNVEYLGRIDHQVKIRGYRIELGEIEAALADHPGVREAAVVVRTAGDGQVLHGYATGEAAEAELAAHLRERLPEYMVPARIAVLDAMPLSPNGKLDRAALPEIRRAGGPQGRTAPREGTERVLAGIWCEALGIERVGVGDNFFSVGGDSIHFVVVLAKARRAGLHFTFQEFFAHPTIGELAAYLDARSGEAAAPESLEFAPFALVAEEDRDRLPADAEDAYPLSMLQAGLIFQSEMIRGTAEYHDIITYLIQAPFDRERFERAVALAVARNPMLRTTYHLDGFRDYLQVVHRTAPAPLVVVDQRGMGTDEQQAWFEAWSAAEKAREFDWSRPGSLLTLHVQVLGPELYRYNISLHNSCVDGWSINRVHAEVFDLYHRLRTGEAIEPDAGANHQRDYVGLELRSLASAEDRGFWADRLREHPFTEVPSLAAPGTPNEVVLSHFDIPLELSDAIQALADDLAVPVKNVLMAAHLRVMAVISGDDDAATGYEHSGRPEAEGAERAIGMFLNTIPFRVEQGPGTWADLVAAVYRAETDLLPHRRYPMAKMKQDLGTQRTLFESTFNFTHFYLLKDLKRLPEFDLLNVLVQAETEFPLRCEVSRHFFHDNVRLSLHYHADRVSAEQIARIGGYYVRALELMTGDPGGEYTALSLLDGAERVLVEDEYPRGRAALERFAPAADGASVRVLDAHGMPAPVGTPGRITVLGGGGPRDTGERGRWTPAGELELIAAPAPAEAAEAAAFAPPAGEAERRVAAAWEKVLGIPAEELSRTDDFFDLGGNSLTAMRVTMGLGGDVGLIDVMEHPRLLDLAAVLGTAAADEGVLRRLAAAERTPSATLVCLPYAAGHPSNFLDLAKALTAVEPGIAVHAVEFPGHDPRFPGEALTTIAETGRLVADDVAARIEGPVILWGHCFGAAPAVEACRLLEERGADVRRLYLGAKLLNSPDYLREAIEVAEGLTDDEIIAWLVERTGFTEADGLEPDQRDFICRMFKHDSASGHRYFIDARERPEPVRLRTPVTFVGTGDDPLVAGYREAHRDWTQIAADVTLRELDAGGHYFARTRARDVAELVAADHRTTDTPRR</sequence>
<evidence type="ECO:0000256" key="3">
    <source>
        <dbReference type="ARBA" id="ARBA00022553"/>
    </source>
</evidence>
<feature type="domain" description="Carrier" evidence="4">
    <location>
        <begin position="767"/>
        <end position="841"/>
    </location>
</feature>
<dbReference type="Pfam" id="PF13193">
    <property type="entry name" value="AMP-binding_C"/>
    <property type="match status" value="1"/>
</dbReference>
<comment type="caution">
    <text evidence="5">The sequence shown here is derived from an EMBL/GenBank/DDBJ whole genome shotgun (WGS) entry which is preliminary data.</text>
</comment>
<keyword evidence="3" id="KW-0597">Phosphoprotein</keyword>
<proteinExistence type="predicted"/>
<dbReference type="InterPro" id="IPR006162">
    <property type="entry name" value="Ppantetheine_attach_site"/>
</dbReference>
<evidence type="ECO:0000313" key="6">
    <source>
        <dbReference type="Proteomes" id="UP001499851"/>
    </source>
</evidence>